<comment type="caution">
    <text evidence="4">The sequence shown here is derived from an EMBL/GenBank/DDBJ whole genome shotgun (WGS) entry which is preliminary data.</text>
</comment>
<keyword evidence="2" id="KW-0720">Serine protease</keyword>
<dbReference type="Proteomes" id="UP001374584">
    <property type="component" value="Unassembled WGS sequence"/>
</dbReference>
<dbReference type="PROSITE" id="PS01046">
    <property type="entry name" value="LON_SER"/>
    <property type="match status" value="1"/>
</dbReference>
<reference evidence="4 5" key="1">
    <citation type="submission" date="2024-01" db="EMBL/GenBank/DDBJ databases">
        <title>The genomes of 5 underutilized Papilionoideae crops provide insights into root nodulation and disease resistanc.</title>
        <authorList>
            <person name="Jiang F."/>
        </authorList>
    </citation>
    <scope>NUCLEOTIDE SEQUENCE [LARGE SCALE GENOMIC DNA]</scope>
    <source>
        <strain evidence="4">JINMINGXINNONG_FW02</strain>
        <tissue evidence="4">Leaves</tissue>
    </source>
</reference>
<evidence type="ECO:0000313" key="5">
    <source>
        <dbReference type="Proteomes" id="UP001374584"/>
    </source>
</evidence>
<dbReference type="Pfam" id="PF05362">
    <property type="entry name" value="Lon_C"/>
    <property type="match status" value="1"/>
</dbReference>
<gene>
    <name evidence="4" type="ORF">VNO80_17382</name>
</gene>
<dbReference type="GO" id="GO:0004252">
    <property type="term" value="F:serine-type endopeptidase activity"/>
    <property type="evidence" value="ECO:0007669"/>
    <property type="project" value="InterPro"/>
</dbReference>
<dbReference type="AlphaFoldDB" id="A0AAN9MIF9"/>
<organism evidence="4 5">
    <name type="scientific">Phaseolus coccineus</name>
    <name type="common">Scarlet runner bean</name>
    <name type="synonym">Phaseolus multiflorus</name>
    <dbReference type="NCBI Taxonomy" id="3886"/>
    <lineage>
        <taxon>Eukaryota</taxon>
        <taxon>Viridiplantae</taxon>
        <taxon>Streptophyta</taxon>
        <taxon>Embryophyta</taxon>
        <taxon>Tracheophyta</taxon>
        <taxon>Spermatophyta</taxon>
        <taxon>Magnoliopsida</taxon>
        <taxon>eudicotyledons</taxon>
        <taxon>Gunneridae</taxon>
        <taxon>Pentapetalae</taxon>
        <taxon>rosids</taxon>
        <taxon>fabids</taxon>
        <taxon>Fabales</taxon>
        <taxon>Fabaceae</taxon>
        <taxon>Papilionoideae</taxon>
        <taxon>50 kb inversion clade</taxon>
        <taxon>NPAAA clade</taxon>
        <taxon>indigoferoid/millettioid clade</taxon>
        <taxon>Phaseoleae</taxon>
        <taxon>Phaseolus</taxon>
    </lineage>
</organism>
<dbReference type="InterPro" id="IPR008268">
    <property type="entry name" value="Peptidase_S16_AS"/>
</dbReference>
<keyword evidence="1" id="KW-0378">Hydrolase</keyword>
<evidence type="ECO:0000313" key="4">
    <source>
        <dbReference type="EMBL" id="KAK7351968.1"/>
    </source>
</evidence>
<keyword evidence="2" id="KW-0645">Protease</keyword>
<protein>
    <recommendedName>
        <fullName evidence="3">Lon proteolytic domain-containing protein</fullName>
    </recommendedName>
</protein>
<accession>A0AAN9MIF9</accession>
<dbReference type="GO" id="GO:0004176">
    <property type="term" value="F:ATP-dependent peptidase activity"/>
    <property type="evidence" value="ECO:0007669"/>
    <property type="project" value="InterPro"/>
</dbReference>
<proteinExistence type="predicted"/>
<dbReference type="EMBL" id="JAYMYR010000007">
    <property type="protein sequence ID" value="KAK7351968.1"/>
    <property type="molecule type" value="Genomic_DNA"/>
</dbReference>
<dbReference type="InterPro" id="IPR008269">
    <property type="entry name" value="Lon_proteolytic"/>
</dbReference>
<keyword evidence="5" id="KW-1185">Reference proteome</keyword>
<dbReference type="GO" id="GO:0006508">
    <property type="term" value="P:proteolysis"/>
    <property type="evidence" value="ECO:0007669"/>
    <property type="project" value="InterPro"/>
</dbReference>
<evidence type="ECO:0000256" key="1">
    <source>
        <dbReference type="ARBA" id="ARBA00022801"/>
    </source>
</evidence>
<sequence length="66" mass="7478">MRDVILLPMIEITLSKDTCFCDLPDQALYITRRKYIRIKPGVVPKDGPSAGVTMVTTLVHFSVRKE</sequence>
<name>A0AAN9MIF9_PHACN</name>
<evidence type="ECO:0000256" key="2">
    <source>
        <dbReference type="ARBA" id="ARBA00022825"/>
    </source>
</evidence>
<feature type="domain" description="Lon proteolytic" evidence="3">
    <location>
        <begin position="26"/>
        <end position="61"/>
    </location>
</feature>
<evidence type="ECO:0000259" key="3">
    <source>
        <dbReference type="Pfam" id="PF05362"/>
    </source>
</evidence>